<dbReference type="InterPro" id="IPR050810">
    <property type="entry name" value="Bact_Secretion_Sys_Channel"/>
</dbReference>
<dbReference type="InterPro" id="IPR032789">
    <property type="entry name" value="T2SS-T3SS_pil_N"/>
</dbReference>
<dbReference type="InterPro" id="IPR004846">
    <property type="entry name" value="T2SS/T3SS_dom"/>
</dbReference>
<evidence type="ECO:0000313" key="5">
    <source>
        <dbReference type="Proteomes" id="UP000765160"/>
    </source>
</evidence>
<organism evidence="4 5">
    <name type="scientific">Falsiroseomonas frigidaquae</name>
    <dbReference type="NCBI Taxonomy" id="487318"/>
    <lineage>
        <taxon>Bacteria</taxon>
        <taxon>Pseudomonadati</taxon>
        <taxon>Pseudomonadota</taxon>
        <taxon>Alphaproteobacteria</taxon>
        <taxon>Acetobacterales</taxon>
        <taxon>Roseomonadaceae</taxon>
        <taxon>Falsiroseomonas</taxon>
    </lineage>
</organism>
<dbReference type="PANTHER" id="PTHR30332:SF17">
    <property type="entry name" value="TYPE IV PILIATION SYSTEM PROTEIN DR_0774-RELATED"/>
    <property type="match status" value="1"/>
</dbReference>
<accession>A0ABX1F1J1</accession>
<dbReference type="InterPro" id="IPR001775">
    <property type="entry name" value="GspD/PilQ"/>
</dbReference>
<sequence length="501" mass="51295">MLMACLLAGGPALAQQAVTMPRDQLAPRPSAGTSVPAATVAAAPRVTGAQRLTLVAGTGRLLVLPEAALTVLAADPRIARVQPASPTSLFLMAVGAGRTTIIATAEDGSPVAEYDVTVLSNTPAPEPAFAAPAASPDASPAAIQSMIRRMVPGAATARVAAAGPRMLELTGQAASAIDARRAEAIAQSMAGADREVTNSLVLLGSIQVNVRVRVAEISRQVSRDLGFNWQALANTGGNFLLGLRSGGAGAVGGALLGAAGTDVPQRYGAAYRSSRFDINAVIDALAEDQLITILAEPNLTAQSGEVASFLAGGEFPVPVSASTTSGGITIEFKPYGISLAFVPTVLAPDRLNLRIRPEVSELTENGAISLPLGGGVVRIPALSVRRAETTVELGSGQSFAIAGLLSQGSTTANEGLAGLADVPVLGALFRSDRFRRNETELVIIVTPYLVRPVSDPNLLAAPTDGFRPATDLDRILHRRQIARGAPPLAGVSAVDAGFILE</sequence>
<evidence type="ECO:0000259" key="2">
    <source>
        <dbReference type="Pfam" id="PF00263"/>
    </source>
</evidence>
<reference evidence="4 5" key="1">
    <citation type="submission" date="2020-03" db="EMBL/GenBank/DDBJ databases">
        <title>Roseomonas selenitidurans sp. nov. isolated from soil.</title>
        <authorList>
            <person name="Liu H."/>
        </authorList>
    </citation>
    <scope>NUCLEOTIDE SEQUENCE [LARGE SCALE GENOMIC DNA]</scope>
    <source>
        <strain evidence="4 5">JCM 15073</strain>
    </source>
</reference>
<protein>
    <submittedName>
        <fullName evidence="4">Type II and III secretion system protein family protein</fullName>
    </submittedName>
</protein>
<dbReference type="EMBL" id="JAAVTX010000004">
    <property type="protein sequence ID" value="NKE46210.1"/>
    <property type="molecule type" value="Genomic_DNA"/>
</dbReference>
<evidence type="ECO:0000313" key="4">
    <source>
        <dbReference type="EMBL" id="NKE46210.1"/>
    </source>
</evidence>
<gene>
    <name evidence="4" type="ORF">HB662_15600</name>
</gene>
<feature type="domain" description="Type II/III secretion system secretin-like" evidence="2">
    <location>
        <begin position="284"/>
        <end position="451"/>
    </location>
</feature>
<dbReference type="PRINTS" id="PR00811">
    <property type="entry name" value="BCTERIALGSPD"/>
</dbReference>
<keyword evidence="5" id="KW-1185">Reference proteome</keyword>
<comment type="caution">
    <text evidence="4">The sequence shown here is derived from an EMBL/GenBank/DDBJ whole genome shotgun (WGS) entry which is preliminary data.</text>
</comment>
<dbReference type="RefSeq" id="WP_168050714.1">
    <property type="nucleotide sequence ID" value="NZ_JAATJR010000004.1"/>
</dbReference>
<feature type="domain" description="Pilus formation protein N-terminal" evidence="3">
    <location>
        <begin position="49"/>
        <end position="118"/>
    </location>
</feature>
<dbReference type="Proteomes" id="UP000765160">
    <property type="component" value="Unassembled WGS sequence"/>
</dbReference>
<evidence type="ECO:0000256" key="1">
    <source>
        <dbReference type="RuleBase" id="RU004003"/>
    </source>
</evidence>
<dbReference type="Pfam" id="PF13629">
    <property type="entry name" value="T2SS-T3SS_pil_N"/>
    <property type="match status" value="1"/>
</dbReference>
<name>A0ABX1F1J1_9PROT</name>
<dbReference type="Pfam" id="PF00263">
    <property type="entry name" value="Secretin"/>
    <property type="match status" value="1"/>
</dbReference>
<evidence type="ECO:0000259" key="3">
    <source>
        <dbReference type="Pfam" id="PF13629"/>
    </source>
</evidence>
<dbReference type="PANTHER" id="PTHR30332">
    <property type="entry name" value="PROBABLE GENERAL SECRETION PATHWAY PROTEIN D"/>
    <property type="match status" value="1"/>
</dbReference>
<comment type="similarity">
    <text evidence="1">Belongs to the bacterial secretin family.</text>
</comment>
<proteinExistence type="inferred from homology"/>